<gene>
    <name evidence="3" type="ORF">PSYICH_LOCUS4781</name>
</gene>
<sequence length="471" mass="52801">MSPRDSPEKNISTNNVLPPPPQSSGSESSGYFTPPPETKKAFVKIDSVERTSESEDKEDLENDTNNNEQVNIEEVDNSTESFKRNLSASSAETADPTEEPVHLSPIKTEIIEKEQIQRFSISRSKESLFTEKPISEYRSKSKSVVDLQNFLPEISVHRKNINSAPSFKDEILNGNNFIITSSEEVQTVIPLSSDVNENPESPTKEITITRKLSRRLSRTQSRRSNRSTPREPTPNSSRVSSKSKDSLQLALNQLNNSEWEVMIQGLQALTRLAKYYPEVIEAQMHTVCVNLAKHIKNLRSQVARTACLTASEIFGSCRRSLEIELEEIAGPLLHRTADTNKFLRSDANAALDVMCEHLPITRVVAVITSRGCTHQNSVVRSAAIRLLTDLVKRHGTEKIFQMNKEVRDKILLAGANALADGSLDARNHGKEMFSYLIGYPQFQKYLLDVVPQNTLRHIAKTLNSIKPHVDT</sequence>
<evidence type="ECO:0000259" key="2">
    <source>
        <dbReference type="SMART" id="SM01349"/>
    </source>
</evidence>
<dbReference type="PANTHER" id="PTHR21567">
    <property type="entry name" value="CLASP"/>
    <property type="match status" value="1"/>
</dbReference>
<dbReference type="GO" id="GO:0008017">
    <property type="term" value="F:microtubule binding"/>
    <property type="evidence" value="ECO:0007669"/>
    <property type="project" value="TreeGrafter"/>
</dbReference>
<feature type="domain" description="TOG" evidence="2">
    <location>
        <begin position="233"/>
        <end position="468"/>
    </location>
</feature>
<dbReference type="OrthoDB" id="63891at2759"/>
<name>A0A9P0CK95_9CUCU</name>
<feature type="region of interest" description="Disordered" evidence="1">
    <location>
        <begin position="211"/>
        <end position="245"/>
    </location>
</feature>
<reference evidence="3" key="1">
    <citation type="submission" date="2022-01" db="EMBL/GenBank/DDBJ databases">
        <authorList>
            <person name="King R."/>
        </authorList>
    </citation>
    <scope>NUCLEOTIDE SEQUENCE</scope>
</reference>
<dbReference type="SUPFAM" id="SSF48371">
    <property type="entry name" value="ARM repeat"/>
    <property type="match status" value="1"/>
</dbReference>
<protein>
    <recommendedName>
        <fullName evidence="2">TOG domain-containing protein</fullName>
    </recommendedName>
</protein>
<dbReference type="PANTHER" id="PTHR21567:SF87">
    <property type="entry name" value="CRESCERIN-LIKE PROTEIN CHE-12"/>
    <property type="match status" value="1"/>
</dbReference>
<dbReference type="InterPro" id="IPR034085">
    <property type="entry name" value="TOG"/>
</dbReference>
<dbReference type="Gene3D" id="1.25.10.10">
    <property type="entry name" value="Leucine-rich Repeat Variant"/>
    <property type="match status" value="1"/>
</dbReference>
<dbReference type="InterPro" id="IPR024395">
    <property type="entry name" value="CLASP_N_dom"/>
</dbReference>
<feature type="compositionally biased region" description="Polar residues" evidence="1">
    <location>
        <begin position="78"/>
        <end position="92"/>
    </location>
</feature>
<feature type="compositionally biased region" description="Basic residues" evidence="1">
    <location>
        <begin position="211"/>
        <end position="225"/>
    </location>
</feature>
<accession>A0A9P0CK95</accession>
<keyword evidence="4" id="KW-1185">Reference proteome</keyword>
<dbReference type="InterPro" id="IPR011989">
    <property type="entry name" value="ARM-like"/>
</dbReference>
<dbReference type="GO" id="GO:0000226">
    <property type="term" value="P:microtubule cytoskeleton organization"/>
    <property type="evidence" value="ECO:0007669"/>
    <property type="project" value="UniProtKB-ARBA"/>
</dbReference>
<dbReference type="EMBL" id="OV651827">
    <property type="protein sequence ID" value="CAH1103739.1"/>
    <property type="molecule type" value="Genomic_DNA"/>
</dbReference>
<dbReference type="SMART" id="SM01349">
    <property type="entry name" value="TOG"/>
    <property type="match status" value="1"/>
</dbReference>
<evidence type="ECO:0000256" key="1">
    <source>
        <dbReference type="SAM" id="MobiDB-lite"/>
    </source>
</evidence>
<dbReference type="GO" id="GO:0005881">
    <property type="term" value="C:cytoplasmic microtubule"/>
    <property type="evidence" value="ECO:0007669"/>
    <property type="project" value="TreeGrafter"/>
</dbReference>
<dbReference type="Proteomes" id="UP001153636">
    <property type="component" value="Chromosome 15"/>
</dbReference>
<dbReference type="AlphaFoldDB" id="A0A9P0CK95"/>
<evidence type="ECO:0000313" key="3">
    <source>
        <dbReference type="EMBL" id="CAH1103739.1"/>
    </source>
</evidence>
<proteinExistence type="predicted"/>
<evidence type="ECO:0000313" key="4">
    <source>
        <dbReference type="Proteomes" id="UP001153636"/>
    </source>
</evidence>
<dbReference type="GO" id="GO:0005929">
    <property type="term" value="C:cilium"/>
    <property type="evidence" value="ECO:0007669"/>
    <property type="project" value="TreeGrafter"/>
</dbReference>
<dbReference type="InterPro" id="IPR016024">
    <property type="entry name" value="ARM-type_fold"/>
</dbReference>
<organism evidence="3 4">
    <name type="scientific">Psylliodes chrysocephalus</name>
    <dbReference type="NCBI Taxonomy" id="3402493"/>
    <lineage>
        <taxon>Eukaryota</taxon>
        <taxon>Metazoa</taxon>
        <taxon>Ecdysozoa</taxon>
        <taxon>Arthropoda</taxon>
        <taxon>Hexapoda</taxon>
        <taxon>Insecta</taxon>
        <taxon>Pterygota</taxon>
        <taxon>Neoptera</taxon>
        <taxon>Endopterygota</taxon>
        <taxon>Coleoptera</taxon>
        <taxon>Polyphaga</taxon>
        <taxon>Cucujiformia</taxon>
        <taxon>Chrysomeloidea</taxon>
        <taxon>Chrysomelidae</taxon>
        <taxon>Galerucinae</taxon>
        <taxon>Alticini</taxon>
        <taxon>Psylliodes</taxon>
    </lineage>
</organism>
<dbReference type="Pfam" id="PF12348">
    <property type="entry name" value="CLASP_N"/>
    <property type="match status" value="1"/>
</dbReference>
<feature type="region of interest" description="Disordered" evidence="1">
    <location>
        <begin position="1"/>
        <end position="100"/>
    </location>
</feature>
<feature type="compositionally biased region" description="Low complexity" evidence="1">
    <location>
        <begin position="236"/>
        <end position="245"/>
    </location>
</feature>